<dbReference type="EMBL" id="DS547140">
    <property type="protein sequence ID" value="EDR01330.1"/>
    <property type="molecule type" value="Genomic_DNA"/>
</dbReference>
<dbReference type="GeneID" id="6083718"/>
<accession>B0DVN2</accession>
<protein>
    <submittedName>
        <fullName evidence="2">Predicted protein</fullName>
    </submittedName>
</protein>
<evidence type="ECO:0000313" key="3">
    <source>
        <dbReference type="Proteomes" id="UP000001194"/>
    </source>
</evidence>
<dbReference type="KEGG" id="lbc:LACBIDRAFT_312168"/>
<dbReference type="OrthoDB" id="338614at2759"/>
<dbReference type="HOGENOM" id="CLU_2292202_0_0_1"/>
<dbReference type="InParanoid" id="B0DVN2"/>
<feature type="chain" id="PRO_5002747358" evidence="1">
    <location>
        <begin position="23"/>
        <end position="101"/>
    </location>
</feature>
<gene>
    <name evidence="2" type="ORF">LACBIDRAFT_312168</name>
</gene>
<dbReference type="AlphaFoldDB" id="B0DVN2"/>
<feature type="signal peptide" evidence="1">
    <location>
        <begin position="1"/>
        <end position="22"/>
    </location>
</feature>
<sequence>MPPPWRWHARILLRASVDGLAAAPSPSSTSASRVSFSSPVRQTLFEFEDCPGGKLKAECAAVRTILYPGINLTHHSLHPCRRTPSLFTPPPSQKFRLATPH</sequence>
<dbReference type="RefSeq" id="XP_001888037.1">
    <property type="nucleotide sequence ID" value="XM_001888002.1"/>
</dbReference>
<evidence type="ECO:0000313" key="2">
    <source>
        <dbReference type="EMBL" id="EDR01330.1"/>
    </source>
</evidence>
<keyword evidence="3" id="KW-1185">Reference proteome</keyword>
<proteinExistence type="predicted"/>
<organism evidence="3">
    <name type="scientific">Laccaria bicolor (strain S238N-H82 / ATCC MYA-4686)</name>
    <name type="common">Bicoloured deceiver</name>
    <name type="synonym">Laccaria laccata var. bicolor</name>
    <dbReference type="NCBI Taxonomy" id="486041"/>
    <lineage>
        <taxon>Eukaryota</taxon>
        <taxon>Fungi</taxon>
        <taxon>Dikarya</taxon>
        <taxon>Basidiomycota</taxon>
        <taxon>Agaricomycotina</taxon>
        <taxon>Agaricomycetes</taxon>
        <taxon>Agaricomycetidae</taxon>
        <taxon>Agaricales</taxon>
        <taxon>Agaricineae</taxon>
        <taxon>Hydnangiaceae</taxon>
        <taxon>Laccaria</taxon>
    </lineage>
</organism>
<dbReference type="Proteomes" id="UP000001194">
    <property type="component" value="Unassembled WGS sequence"/>
</dbReference>
<name>B0DVN2_LACBS</name>
<reference evidence="2" key="1">
    <citation type="journal article" date="2008" name="Nature">
        <title>The genome of Laccaria bicolor provides insights into mycorrhizal symbiosis.</title>
        <authorList>
            <person name="Martin F."/>
            <person name="Aerts A."/>
            <person name="Ahren D."/>
            <person name="Brun A."/>
            <person name="Danchin E.G.J."/>
            <person name="Duchaussoy F."/>
            <person name="Gibon J."/>
            <person name="Kohler A."/>
            <person name="Lindquist E."/>
            <person name="Pereda V."/>
            <person name="Salamov A."/>
            <person name="Shapiro H.J."/>
            <person name="Wuyts J."/>
            <person name="Blaudez D."/>
            <person name="Buee M."/>
            <person name="Brokstein P."/>
            <person name="Canbaeck B."/>
            <person name="Cohen D."/>
            <person name="Courty P.E."/>
            <person name="Coutinho P.M."/>
            <person name="Delaruelle C."/>
            <person name="Detter J.C."/>
            <person name="Deveau A."/>
            <person name="DiFazio S."/>
            <person name="Duplessis S."/>
            <person name="Fraissinet-Tachet L."/>
            <person name="Lucic E."/>
            <person name="Frey-Klett P."/>
            <person name="Fourrey C."/>
            <person name="Feussner I."/>
            <person name="Gay G."/>
            <person name="Grimwood J."/>
            <person name="Hoegger P.J."/>
            <person name="Jain P."/>
            <person name="Kilaru S."/>
            <person name="Labbe J."/>
            <person name="Lin Y.C."/>
            <person name="Legue V."/>
            <person name="Le Tacon F."/>
            <person name="Marmeisse R."/>
            <person name="Melayah D."/>
            <person name="Montanini B."/>
            <person name="Muratet M."/>
            <person name="Nehls U."/>
            <person name="Niculita-Hirzel H."/>
            <person name="Oudot-Le Secq M.P."/>
            <person name="Peter M."/>
            <person name="Quesneville H."/>
            <person name="Rajashekar B."/>
            <person name="Reich M."/>
            <person name="Rouhier N."/>
            <person name="Schmutz J."/>
            <person name="Yin T."/>
            <person name="Chalot M."/>
            <person name="Henrissat B."/>
            <person name="Kuees U."/>
            <person name="Lucas S."/>
            <person name="Van de Peer Y."/>
            <person name="Podila G.K."/>
            <person name="Polle A."/>
            <person name="Pukkila P.J."/>
            <person name="Richardson P.M."/>
            <person name="Rouze P."/>
            <person name="Sanders I.R."/>
            <person name="Stajich J.E."/>
            <person name="Tunlid A."/>
            <person name="Tuskan G."/>
            <person name="Grigoriev I.V."/>
        </authorList>
    </citation>
    <scope>NUCLEOTIDE SEQUENCE [LARGE SCALE GENOMIC DNA]</scope>
</reference>
<evidence type="ECO:0000256" key="1">
    <source>
        <dbReference type="SAM" id="SignalP"/>
    </source>
</evidence>
<keyword evidence="1" id="KW-0732">Signal</keyword>